<accession>A0A2S0MX78</accession>
<organism evidence="19 20">
    <name type="scientific">Simplicispira suum</name>
    <dbReference type="NCBI Taxonomy" id="2109915"/>
    <lineage>
        <taxon>Bacteria</taxon>
        <taxon>Pseudomonadati</taxon>
        <taxon>Pseudomonadota</taxon>
        <taxon>Betaproteobacteria</taxon>
        <taxon>Burkholderiales</taxon>
        <taxon>Comamonadaceae</taxon>
        <taxon>Simplicispira</taxon>
    </lineage>
</organism>
<evidence type="ECO:0000256" key="17">
    <source>
        <dbReference type="PIRSR" id="PIRSR000169-2"/>
    </source>
</evidence>
<dbReference type="GO" id="GO:0005886">
    <property type="term" value="C:plasma membrane"/>
    <property type="evidence" value="ECO:0007669"/>
    <property type="project" value="UniProtKB-SubCell"/>
</dbReference>
<evidence type="ECO:0000256" key="18">
    <source>
        <dbReference type="SAM" id="Phobius"/>
    </source>
</evidence>
<dbReference type="GO" id="GO:0006099">
    <property type="term" value="P:tricarboxylic acid cycle"/>
    <property type="evidence" value="ECO:0007669"/>
    <property type="project" value="UniProtKB-UniPathway"/>
</dbReference>
<dbReference type="AlphaFoldDB" id="A0A2S0MX78"/>
<keyword evidence="14 17" id="KW-0408">Iron</keyword>
<evidence type="ECO:0000256" key="2">
    <source>
        <dbReference type="ARBA" id="ARBA00004429"/>
    </source>
</evidence>
<keyword evidence="8" id="KW-0816">Tricarboxylic acid cycle</keyword>
<dbReference type="GO" id="GO:0046872">
    <property type="term" value="F:metal ion binding"/>
    <property type="evidence" value="ECO:0007669"/>
    <property type="project" value="UniProtKB-KW"/>
</dbReference>
<keyword evidence="7" id="KW-0997">Cell inner membrane</keyword>
<feature type="transmembrane region" description="Helical" evidence="18">
    <location>
        <begin position="66"/>
        <end position="87"/>
    </location>
</feature>
<reference evidence="19 20" key="1">
    <citation type="submission" date="2018-03" db="EMBL/GenBank/DDBJ databases">
        <title>Genome sequencing of Simplicispira sp.</title>
        <authorList>
            <person name="Kim S.-J."/>
            <person name="Heo J."/>
            <person name="Kwon S.-W."/>
        </authorList>
    </citation>
    <scope>NUCLEOTIDE SEQUENCE [LARGE SCALE GENOMIC DNA]</scope>
    <source>
        <strain evidence="19 20">SC1-8</strain>
    </source>
</reference>
<gene>
    <name evidence="19" type="primary">sdhD</name>
    <name evidence="19" type="ORF">C6571_02585</name>
</gene>
<comment type="function">
    <text evidence="1">Membrane-anchoring subunit of succinate dehydrogenase (SDH).</text>
</comment>
<dbReference type="PANTHER" id="PTHR38689">
    <property type="entry name" value="SUCCINATE DEHYDROGENASE HYDROPHOBIC MEMBRANE ANCHOR SUBUNIT"/>
    <property type="match status" value="1"/>
</dbReference>
<evidence type="ECO:0000256" key="12">
    <source>
        <dbReference type="ARBA" id="ARBA00022982"/>
    </source>
</evidence>
<sequence length="131" mass="14552">MGREPRGYGHRRARSGSCLVKRGLTGLPAWLVQRASAVYLLLFLIFVLASFALAPPHSRNEWLQWLAHPAMRLALAVFFAALLAHMWVGLRDVLLDYAQPVRIRPYLLAALAAALCGLGVWAVLILLRIPT</sequence>
<evidence type="ECO:0000256" key="5">
    <source>
        <dbReference type="ARBA" id="ARBA00022448"/>
    </source>
</evidence>
<keyword evidence="5" id="KW-0813">Transport</keyword>
<comment type="cofactor">
    <cofactor evidence="17">
        <name>heme</name>
        <dbReference type="ChEBI" id="CHEBI:30413"/>
    </cofactor>
    <text evidence="17">The heme is bound between the two transmembrane subunits.</text>
</comment>
<keyword evidence="20" id="KW-1185">Reference proteome</keyword>
<dbReference type="GO" id="GO:0020037">
    <property type="term" value="F:heme binding"/>
    <property type="evidence" value="ECO:0007669"/>
    <property type="project" value="InterPro"/>
</dbReference>
<feature type="binding site" evidence="16">
    <location>
        <position position="97"/>
    </location>
    <ligand>
        <name>a ubiquinone</name>
        <dbReference type="ChEBI" id="CHEBI:16389"/>
    </ligand>
</feature>
<keyword evidence="9 17" id="KW-0349">Heme</keyword>
<dbReference type="PANTHER" id="PTHR38689:SF1">
    <property type="entry name" value="SUCCINATE DEHYDROGENASE HYDROPHOBIC MEMBRANE ANCHOR SUBUNIT"/>
    <property type="match status" value="1"/>
</dbReference>
<evidence type="ECO:0000256" key="13">
    <source>
        <dbReference type="ARBA" id="ARBA00022989"/>
    </source>
</evidence>
<comment type="subcellular location">
    <subcellularLocation>
        <location evidence="2">Cell inner membrane</location>
        <topology evidence="2">Multi-pass membrane protein</topology>
    </subcellularLocation>
</comment>
<dbReference type="NCBIfam" id="TIGR02968">
    <property type="entry name" value="succ_dehyd_anc"/>
    <property type="match status" value="1"/>
</dbReference>
<keyword evidence="15 18" id="KW-0472">Membrane</keyword>
<evidence type="ECO:0000256" key="14">
    <source>
        <dbReference type="ARBA" id="ARBA00023004"/>
    </source>
</evidence>
<dbReference type="InterPro" id="IPR034804">
    <property type="entry name" value="SQR/QFR_C/D"/>
</dbReference>
<dbReference type="PIRSF" id="PIRSF000169">
    <property type="entry name" value="SDH_D"/>
    <property type="match status" value="1"/>
</dbReference>
<feature type="transmembrane region" description="Helical" evidence="18">
    <location>
        <begin position="36"/>
        <end position="54"/>
    </location>
</feature>
<protein>
    <recommendedName>
        <fullName evidence="4">Succinate dehydrogenase hydrophobic membrane anchor subunit</fullName>
    </recommendedName>
</protein>
<keyword evidence="12" id="KW-0249">Electron transport</keyword>
<evidence type="ECO:0000313" key="20">
    <source>
        <dbReference type="Proteomes" id="UP000239326"/>
    </source>
</evidence>
<keyword evidence="11 17" id="KW-0479">Metal-binding</keyword>
<feature type="transmembrane region" description="Helical" evidence="18">
    <location>
        <begin position="107"/>
        <end position="127"/>
    </location>
</feature>
<dbReference type="InterPro" id="IPR000701">
    <property type="entry name" value="SuccDH_FuR_B_TM-su"/>
</dbReference>
<proteinExistence type="predicted"/>
<feature type="binding site" description="axial binding residue" evidence="17">
    <location>
        <position position="85"/>
    </location>
    <ligand>
        <name>heme</name>
        <dbReference type="ChEBI" id="CHEBI:30413"/>
        <note>ligand shared with second transmembrane subunit</note>
    </ligand>
    <ligandPart>
        <name>Fe</name>
        <dbReference type="ChEBI" id="CHEBI:18248"/>
    </ligandPart>
</feature>
<evidence type="ECO:0000256" key="1">
    <source>
        <dbReference type="ARBA" id="ARBA00004050"/>
    </source>
</evidence>
<dbReference type="EMBL" id="CP027669">
    <property type="protein sequence ID" value="AVO40311.1"/>
    <property type="molecule type" value="Genomic_DNA"/>
</dbReference>
<evidence type="ECO:0000256" key="7">
    <source>
        <dbReference type="ARBA" id="ARBA00022519"/>
    </source>
</evidence>
<keyword evidence="6" id="KW-1003">Cell membrane</keyword>
<name>A0A2S0MX78_9BURK</name>
<evidence type="ECO:0000256" key="3">
    <source>
        <dbReference type="ARBA" id="ARBA00005163"/>
    </source>
</evidence>
<evidence type="ECO:0000256" key="4">
    <source>
        <dbReference type="ARBA" id="ARBA00019425"/>
    </source>
</evidence>
<dbReference type="UniPathway" id="UPA00223"/>
<evidence type="ECO:0000256" key="11">
    <source>
        <dbReference type="ARBA" id="ARBA00022723"/>
    </source>
</evidence>
<evidence type="ECO:0000313" key="19">
    <source>
        <dbReference type="EMBL" id="AVO40311.1"/>
    </source>
</evidence>
<dbReference type="Proteomes" id="UP000239326">
    <property type="component" value="Chromosome"/>
</dbReference>
<evidence type="ECO:0000256" key="15">
    <source>
        <dbReference type="ARBA" id="ARBA00023136"/>
    </source>
</evidence>
<keyword evidence="10 18" id="KW-0812">Transmembrane</keyword>
<dbReference type="Gene3D" id="1.20.1300.10">
    <property type="entry name" value="Fumarate reductase/succinate dehydrogenase, transmembrane subunit"/>
    <property type="match status" value="1"/>
</dbReference>
<dbReference type="InterPro" id="IPR014312">
    <property type="entry name" value="Succ_DH_anchor"/>
</dbReference>
<evidence type="ECO:0000256" key="9">
    <source>
        <dbReference type="ARBA" id="ARBA00022617"/>
    </source>
</evidence>
<evidence type="ECO:0000256" key="10">
    <source>
        <dbReference type="ARBA" id="ARBA00022692"/>
    </source>
</evidence>
<dbReference type="KEGG" id="simp:C6571_02585"/>
<evidence type="ECO:0000256" key="8">
    <source>
        <dbReference type="ARBA" id="ARBA00022532"/>
    </source>
</evidence>
<dbReference type="GO" id="GO:0009055">
    <property type="term" value="F:electron transfer activity"/>
    <property type="evidence" value="ECO:0007669"/>
    <property type="project" value="TreeGrafter"/>
</dbReference>
<dbReference type="SUPFAM" id="SSF81343">
    <property type="entry name" value="Fumarate reductase respiratory complex transmembrane subunits"/>
    <property type="match status" value="1"/>
</dbReference>
<comment type="pathway">
    <text evidence="3">Carbohydrate metabolism; tricarboxylic acid cycle.</text>
</comment>
<dbReference type="Pfam" id="PF01127">
    <property type="entry name" value="Sdh_cyt"/>
    <property type="match status" value="1"/>
</dbReference>
<keyword evidence="13 18" id="KW-1133">Transmembrane helix</keyword>
<dbReference type="OrthoDB" id="5612767at2"/>
<evidence type="ECO:0000256" key="6">
    <source>
        <dbReference type="ARBA" id="ARBA00022475"/>
    </source>
</evidence>
<dbReference type="GO" id="GO:0017004">
    <property type="term" value="P:cytochrome complex assembly"/>
    <property type="evidence" value="ECO:0007669"/>
    <property type="project" value="TreeGrafter"/>
</dbReference>
<evidence type="ECO:0000256" key="16">
    <source>
        <dbReference type="PIRSR" id="PIRSR000169-1"/>
    </source>
</evidence>